<feature type="transmembrane region" description="Helical" evidence="1">
    <location>
        <begin position="136"/>
        <end position="160"/>
    </location>
</feature>
<evidence type="ECO:0000313" key="3">
    <source>
        <dbReference type="Proteomes" id="UP000612585"/>
    </source>
</evidence>
<reference evidence="2" key="1">
    <citation type="submission" date="2021-01" db="EMBL/GenBank/DDBJ databases">
        <title>Whole genome shotgun sequence of Virgisporangium aurantiacum NBRC 16421.</title>
        <authorList>
            <person name="Komaki H."/>
            <person name="Tamura T."/>
        </authorList>
    </citation>
    <scope>NUCLEOTIDE SEQUENCE</scope>
    <source>
        <strain evidence="2">NBRC 16421</strain>
    </source>
</reference>
<keyword evidence="1" id="KW-0472">Membrane</keyword>
<keyword evidence="1" id="KW-1133">Transmembrane helix</keyword>
<dbReference type="Proteomes" id="UP000612585">
    <property type="component" value="Unassembled WGS sequence"/>
</dbReference>
<name>A0A8J3Z6N2_9ACTN</name>
<keyword evidence="3" id="KW-1185">Reference proteome</keyword>
<accession>A0A8J3Z6N2</accession>
<gene>
    <name evidence="2" type="ORF">Vau01_037660</name>
</gene>
<proteinExistence type="predicted"/>
<sequence>MRSSVLIAVALLALGVGGLASYPLTPHPDPTFVTMRSGGSVTEPAAVEVAHAGTHAIWATGAVGPCRVTTADGGAAPVAEPRPRAEWVSRAEDDAVYTRIATFEARDAGGYVIRCAGDPAAPGASVSVSEQPDLRVAVTLVMAGAVAVVAAVALLLVTFIRSRRRTMV</sequence>
<dbReference type="RefSeq" id="WP_203994258.1">
    <property type="nucleotide sequence ID" value="NZ_BOPG01000024.1"/>
</dbReference>
<organism evidence="2 3">
    <name type="scientific">Virgisporangium aurantiacum</name>
    <dbReference type="NCBI Taxonomy" id="175570"/>
    <lineage>
        <taxon>Bacteria</taxon>
        <taxon>Bacillati</taxon>
        <taxon>Actinomycetota</taxon>
        <taxon>Actinomycetes</taxon>
        <taxon>Micromonosporales</taxon>
        <taxon>Micromonosporaceae</taxon>
        <taxon>Virgisporangium</taxon>
    </lineage>
</organism>
<evidence type="ECO:0000256" key="1">
    <source>
        <dbReference type="SAM" id="Phobius"/>
    </source>
</evidence>
<dbReference type="AlphaFoldDB" id="A0A8J3Z6N2"/>
<protein>
    <submittedName>
        <fullName evidence="2">Uncharacterized protein</fullName>
    </submittedName>
</protein>
<keyword evidence="1" id="KW-0812">Transmembrane</keyword>
<evidence type="ECO:0000313" key="2">
    <source>
        <dbReference type="EMBL" id="GIJ56250.1"/>
    </source>
</evidence>
<comment type="caution">
    <text evidence="2">The sequence shown here is derived from an EMBL/GenBank/DDBJ whole genome shotgun (WGS) entry which is preliminary data.</text>
</comment>
<dbReference type="EMBL" id="BOPG01000024">
    <property type="protein sequence ID" value="GIJ56250.1"/>
    <property type="molecule type" value="Genomic_DNA"/>
</dbReference>